<reference evidence="5" key="2">
    <citation type="submission" date="2017-04" db="EMBL/GenBank/DDBJ databases">
        <authorList>
            <person name="Afonso C.L."/>
            <person name="Miller P.J."/>
            <person name="Scott M.A."/>
            <person name="Spackman E."/>
            <person name="Goraichik I."/>
            <person name="Dimitrov K.M."/>
            <person name="Suarez D.L."/>
            <person name="Swayne D.E."/>
        </authorList>
    </citation>
    <scope>NUCLEOTIDE SEQUENCE [LARGE SCALE GENOMIC DNA]</scope>
    <source>
        <strain evidence="5">FDF-1</strain>
    </source>
</reference>
<dbReference type="RefSeq" id="WP_072360809.1">
    <property type="nucleotide sequence ID" value="NZ_FXBN01000002.1"/>
</dbReference>
<protein>
    <submittedName>
        <fullName evidence="3">Uncharacterized protein</fullName>
    </submittedName>
</protein>
<keyword evidence="2" id="KW-0472">Membrane</keyword>
<proteinExistence type="predicted"/>
<keyword evidence="2" id="KW-0812">Transmembrane</keyword>
<dbReference type="EMBL" id="RJJH01000017">
    <property type="protein sequence ID" value="RNI08064.1"/>
    <property type="molecule type" value="Genomic_DNA"/>
</dbReference>
<reference evidence="4 8" key="4">
    <citation type="submission" date="2018-10" db="EMBL/GenBank/DDBJ databases">
        <title>Cultivation of a novel Methanohalophilus strain from Kebrit Deep of the Red Sea and a genomic comparison of members of the genus Methanohalophilus.</title>
        <authorList>
            <person name="Guan Y."/>
            <person name="Ngugi D.K."/>
            <person name="Stingl U."/>
        </authorList>
    </citation>
    <scope>NUCLEOTIDE SEQUENCE [LARGE SCALE GENOMIC DNA]</scope>
    <source>
        <strain evidence="4 8">DSM 7471</strain>
    </source>
</reference>
<name>A0A1L9C3T2_9EURY</name>
<feature type="compositionally biased region" description="Low complexity" evidence="1">
    <location>
        <begin position="119"/>
        <end position="147"/>
    </location>
</feature>
<reference evidence="7" key="3">
    <citation type="submission" date="2017-04" db="EMBL/GenBank/DDBJ databases">
        <authorList>
            <person name="Varghese N."/>
            <person name="Submissions S."/>
        </authorList>
    </citation>
    <scope>NUCLEOTIDE SEQUENCE [LARGE SCALE GENOMIC DNA]</scope>
    <source>
        <strain evidence="7">FDF-1</strain>
    </source>
</reference>
<evidence type="ECO:0000313" key="6">
    <source>
        <dbReference type="Proteomes" id="UP000185713"/>
    </source>
</evidence>
<evidence type="ECO:0000313" key="7">
    <source>
        <dbReference type="Proteomes" id="UP000193969"/>
    </source>
</evidence>
<reference evidence="3 6" key="1">
    <citation type="submission" date="2014-12" db="EMBL/GenBank/DDBJ databases">
        <title>The genome sequence of Methanohalophilus portucalensis strain FDF1.</title>
        <authorList>
            <person name="Lai M.-C."/>
            <person name="Lai S.-J."/>
        </authorList>
    </citation>
    <scope>NUCLEOTIDE SEQUENCE [LARGE SCALE GENOMIC DNA]</scope>
    <source>
        <strain evidence="3 6">FDF-1</strain>
    </source>
</reference>
<dbReference type="Proteomes" id="UP000278252">
    <property type="component" value="Unassembled WGS sequence"/>
</dbReference>
<feature type="transmembrane region" description="Helical" evidence="2">
    <location>
        <begin position="197"/>
        <end position="216"/>
    </location>
</feature>
<feature type="region of interest" description="Disordered" evidence="1">
    <location>
        <begin position="119"/>
        <end position="194"/>
    </location>
</feature>
<dbReference type="AlphaFoldDB" id="A0A1L9C3T2"/>
<feature type="compositionally biased region" description="Low complexity" evidence="1">
    <location>
        <begin position="177"/>
        <end position="192"/>
    </location>
</feature>
<evidence type="ECO:0000256" key="1">
    <source>
        <dbReference type="SAM" id="MobiDB-lite"/>
    </source>
</evidence>
<evidence type="ECO:0000313" key="5">
    <source>
        <dbReference type="EMBL" id="SMH39529.1"/>
    </source>
</evidence>
<evidence type="ECO:0000313" key="4">
    <source>
        <dbReference type="EMBL" id="RNI08064.1"/>
    </source>
</evidence>
<accession>A0A1L9C3T2</accession>
<keyword evidence="7" id="KW-1185">Reference proteome</keyword>
<evidence type="ECO:0000313" key="3">
    <source>
        <dbReference type="EMBL" id="OJH49137.1"/>
    </source>
</evidence>
<dbReference type="Proteomes" id="UP000185713">
    <property type="component" value="Unassembled WGS sequence"/>
</dbReference>
<dbReference type="EMBL" id="FXBN01000002">
    <property type="protein sequence ID" value="SMH39529.1"/>
    <property type="molecule type" value="Genomic_DNA"/>
</dbReference>
<evidence type="ECO:0000313" key="8">
    <source>
        <dbReference type="Proteomes" id="UP000278252"/>
    </source>
</evidence>
<organism evidence="3 6">
    <name type="scientific">Methanohalophilus portucalensis FDF-1</name>
    <dbReference type="NCBI Taxonomy" id="523843"/>
    <lineage>
        <taxon>Archaea</taxon>
        <taxon>Methanobacteriati</taxon>
        <taxon>Methanobacteriota</taxon>
        <taxon>Stenosarchaea group</taxon>
        <taxon>Methanomicrobia</taxon>
        <taxon>Methanosarcinales</taxon>
        <taxon>Methanosarcinaceae</taxon>
        <taxon>Methanohalophilus</taxon>
    </lineage>
</organism>
<evidence type="ECO:0000256" key="2">
    <source>
        <dbReference type="SAM" id="Phobius"/>
    </source>
</evidence>
<dbReference type="OrthoDB" id="137699at2157"/>
<keyword evidence="2" id="KW-1133">Transmembrane helix</keyword>
<dbReference type="EMBL" id="JWTK01000004">
    <property type="protein sequence ID" value="OJH49137.1"/>
    <property type="molecule type" value="Genomic_DNA"/>
</dbReference>
<dbReference type="Proteomes" id="UP000193969">
    <property type="component" value="Unassembled WGS sequence"/>
</dbReference>
<dbReference type="STRING" id="523843.SAMN06264941_1397"/>
<sequence length="219" mass="23948">MVNKLRKISIILFISVSLLLMGISVVLAMPSIPMSVDGNITIDNEPAPVGTIVTAEIDGETVDKYVVQDDGWYMLTIEGEAEDSGKTIEFFINDKNTGITENWESGSNLKIDLAISSDISDSKSSSSSSFSNSYNNDSYTNTTSENTSENERLNNSPSSGNQNVELSEESDSEYKSNDTSNLNESNNNSSLSKETPGFVTVSCILTLVILYIINMYKRE</sequence>
<gene>
    <name evidence="4" type="ORF">EFE41_10455</name>
    <name evidence="3" type="ORF">MPF_1640</name>
    <name evidence="5" type="ORF">SAMN06264941_1397</name>
</gene>